<keyword evidence="8" id="KW-1185">Reference proteome</keyword>
<name>A0AAE2YPN8_9PROT</name>
<evidence type="ECO:0000256" key="2">
    <source>
        <dbReference type="ARBA" id="ARBA00022692"/>
    </source>
</evidence>
<evidence type="ECO:0000256" key="5">
    <source>
        <dbReference type="SAM" id="Phobius"/>
    </source>
</evidence>
<dbReference type="GO" id="GO:0016020">
    <property type="term" value="C:membrane"/>
    <property type="evidence" value="ECO:0007669"/>
    <property type="project" value="UniProtKB-SubCell"/>
</dbReference>
<keyword evidence="4 5" id="KW-0472">Membrane</keyword>
<feature type="transmembrane region" description="Helical" evidence="5">
    <location>
        <begin position="110"/>
        <end position="127"/>
    </location>
</feature>
<dbReference type="PANTHER" id="PTHR37422:SF13">
    <property type="entry name" value="LIPOPOLYSACCHARIDE BIOSYNTHESIS PROTEIN PA4999-RELATED"/>
    <property type="match status" value="1"/>
</dbReference>
<feature type="transmembrane region" description="Helical" evidence="5">
    <location>
        <begin position="20"/>
        <end position="39"/>
    </location>
</feature>
<evidence type="ECO:0000256" key="3">
    <source>
        <dbReference type="ARBA" id="ARBA00022989"/>
    </source>
</evidence>
<keyword evidence="2 5" id="KW-0812">Transmembrane</keyword>
<dbReference type="AlphaFoldDB" id="A0AAE2YPN8"/>
<feature type="transmembrane region" description="Helical" evidence="5">
    <location>
        <begin position="132"/>
        <end position="153"/>
    </location>
</feature>
<feature type="transmembrane region" description="Helical" evidence="5">
    <location>
        <begin position="289"/>
        <end position="310"/>
    </location>
</feature>
<accession>A0AAE2YPN8</accession>
<dbReference type="InterPro" id="IPR007016">
    <property type="entry name" value="O-antigen_ligase-rel_domated"/>
</dbReference>
<dbReference type="InterPro" id="IPR051533">
    <property type="entry name" value="WaaL-like"/>
</dbReference>
<evidence type="ECO:0000313" key="7">
    <source>
        <dbReference type="EMBL" id="MBU2788027.1"/>
    </source>
</evidence>
<protein>
    <recommendedName>
        <fullName evidence="6">O-antigen ligase-related domain-containing protein</fullName>
    </recommendedName>
</protein>
<dbReference type="PANTHER" id="PTHR37422">
    <property type="entry name" value="TEICHURONIC ACID BIOSYNTHESIS PROTEIN TUAE"/>
    <property type="match status" value="1"/>
</dbReference>
<evidence type="ECO:0000256" key="4">
    <source>
        <dbReference type="ARBA" id="ARBA00023136"/>
    </source>
</evidence>
<keyword evidence="3 5" id="KW-1133">Transmembrane helix</keyword>
<organism evidence="7 8">
    <name type="scientific">Igneacidithiobacillus copahuensis</name>
    <dbReference type="NCBI Taxonomy" id="2724909"/>
    <lineage>
        <taxon>Bacteria</taxon>
        <taxon>Pseudomonadati</taxon>
        <taxon>Pseudomonadota</taxon>
        <taxon>Acidithiobacillia</taxon>
        <taxon>Acidithiobacillales</taxon>
        <taxon>Acidithiobacillaceae</taxon>
        <taxon>Igneacidithiobacillus</taxon>
    </lineage>
</organism>
<dbReference type="Pfam" id="PF04932">
    <property type="entry name" value="Wzy_C"/>
    <property type="match status" value="1"/>
</dbReference>
<proteinExistence type="predicted"/>
<feature type="transmembrane region" description="Helical" evidence="5">
    <location>
        <begin position="85"/>
        <end position="104"/>
    </location>
</feature>
<feature type="transmembrane region" description="Helical" evidence="5">
    <location>
        <begin position="233"/>
        <end position="254"/>
    </location>
</feature>
<comment type="caution">
    <text evidence="7">The sequence shown here is derived from an EMBL/GenBank/DDBJ whole genome shotgun (WGS) entry which is preliminary data.</text>
</comment>
<evidence type="ECO:0000256" key="1">
    <source>
        <dbReference type="ARBA" id="ARBA00004141"/>
    </source>
</evidence>
<feature type="domain" description="O-antigen ligase-related" evidence="6">
    <location>
        <begin position="96"/>
        <end position="248"/>
    </location>
</feature>
<comment type="subcellular location">
    <subcellularLocation>
        <location evidence="1">Membrane</location>
        <topology evidence="1">Multi-pass membrane protein</topology>
    </subcellularLocation>
</comment>
<gene>
    <name evidence="7" type="ORF">HFQ13_07395</name>
</gene>
<dbReference type="Proteomes" id="UP001197378">
    <property type="component" value="Unassembled WGS sequence"/>
</dbReference>
<evidence type="ECO:0000259" key="6">
    <source>
        <dbReference type="Pfam" id="PF04932"/>
    </source>
</evidence>
<dbReference type="EMBL" id="JAAXYO010000092">
    <property type="protein sequence ID" value="MBU2788027.1"/>
    <property type="molecule type" value="Genomic_DNA"/>
</dbReference>
<feature type="transmembrane region" description="Helical" evidence="5">
    <location>
        <begin position="266"/>
        <end position="283"/>
    </location>
</feature>
<evidence type="ECO:0000313" key="8">
    <source>
        <dbReference type="Proteomes" id="UP001197378"/>
    </source>
</evidence>
<reference evidence="7" key="1">
    <citation type="journal article" date="2021" name="ISME J.">
        <title>Genomic evolution of the class Acidithiobacillia: deep-branching Proteobacteria living in extreme acidic conditions.</title>
        <authorList>
            <person name="Moya-Beltran A."/>
            <person name="Beard S."/>
            <person name="Rojas-Villalobos C."/>
            <person name="Issotta F."/>
            <person name="Gallardo Y."/>
            <person name="Ulloa R."/>
            <person name="Giaveno A."/>
            <person name="Degli Esposti M."/>
            <person name="Johnson D.B."/>
            <person name="Quatrini R."/>
        </authorList>
    </citation>
    <scope>NUCLEOTIDE SEQUENCE</scope>
    <source>
        <strain evidence="7">VAN18-1</strain>
    </source>
</reference>
<feature type="transmembrane region" description="Helical" evidence="5">
    <location>
        <begin position="59"/>
        <end position="78"/>
    </location>
</feature>
<sequence length="314" mass="35801">MMYLMIAPFISAYIWNTERYILALRFFIIGMSANLFFGIIEAFGVKIIDTHGQGPLGLINFHIYSSMLISMSLLLLLYDFFYKRIISSLSVRSVMFLGFLWQIFATQGRTGQGLLLLLAPLVIFLNIKKYRYIYPTLAIIIVGITISLSSKAINMWYTAYSQFNSIISGGYHYSDIGLRYLFAKSGFIMFVTHPFSGVGIGQFRKTFFDLIADHKIPEVPQYVHGFVGPTSSYIAFFSEFGSLGVISILLLIYASYKKIICVKDKNIRNFGLLFFLWFFIGSFSDTIIWREVIVVPFLIFISATNVNAGYNENN</sequence>